<comment type="caution">
    <text evidence="1">The sequence shown here is derived from an EMBL/GenBank/DDBJ whole genome shotgun (WGS) entry which is preliminary data.</text>
</comment>
<dbReference type="AlphaFoldDB" id="A0A6A5ARA5"/>
<dbReference type="Proteomes" id="UP000469452">
    <property type="component" value="Unassembled WGS sequence"/>
</dbReference>
<evidence type="ECO:0000313" key="2">
    <source>
        <dbReference type="Proteomes" id="UP000469452"/>
    </source>
</evidence>
<name>A0A6A5ARA5_APHAT</name>
<reference evidence="1 2" key="1">
    <citation type="submission" date="2019-06" db="EMBL/GenBank/DDBJ databases">
        <title>Genomics analysis of Aphanomyces spp. identifies a new class of oomycete effector associated with host adaptation.</title>
        <authorList>
            <person name="Gaulin E."/>
        </authorList>
    </citation>
    <scope>NUCLEOTIDE SEQUENCE [LARGE SCALE GENOMIC DNA]</scope>
    <source>
        <strain evidence="1 2">E</strain>
    </source>
</reference>
<gene>
    <name evidence="1" type="ORF">AaE_003202</name>
</gene>
<protein>
    <submittedName>
        <fullName evidence="1">Uncharacterized protein</fullName>
    </submittedName>
</protein>
<proteinExistence type="predicted"/>
<organism evidence="1 2">
    <name type="scientific">Aphanomyces astaci</name>
    <name type="common">Crayfish plague agent</name>
    <dbReference type="NCBI Taxonomy" id="112090"/>
    <lineage>
        <taxon>Eukaryota</taxon>
        <taxon>Sar</taxon>
        <taxon>Stramenopiles</taxon>
        <taxon>Oomycota</taxon>
        <taxon>Saprolegniomycetes</taxon>
        <taxon>Saprolegniales</taxon>
        <taxon>Verrucalvaceae</taxon>
        <taxon>Aphanomyces</taxon>
    </lineage>
</organism>
<accession>A0A6A5ARA5</accession>
<dbReference type="EMBL" id="VJMI01007618">
    <property type="protein sequence ID" value="KAF0763377.1"/>
    <property type="molecule type" value="Genomic_DNA"/>
</dbReference>
<sequence length="125" mass="14129">MVRHDVHDQLHQVLVATVHVKVWSALPRPAQKKSNVFVVQAAHALEIRVEPVLFPLVQRPEQDECKLHLVLDLGKVVIACINLRKYVSYSELGACSFLQRMLQQQLGRDVSVFVTCLPNVCHGDI</sequence>
<evidence type="ECO:0000313" key="1">
    <source>
        <dbReference type="EMBL" id="KAF0763377.1"/>
    </source>
</evidence>